<proteinExistence type="predicted"/>
<organism evidence="1">
    <name type="scientific">Candidatus Kentrum sp. FW</name>
    <dbReference type="NCBI Taxonomy" id="2126338"/>
    <lineage>
        <taxon>Bacteria</taxon>
        <taxon>Pseudomonadati</taxon>
        <taxon>Pseudomonadota</taxon>
        <taxon>Gammaproteobacteria</taxon>
        <taxon>Candidatus Kentrum</taxon>
    </lineage>
</organism>
<sequence length="68" mass="7720">MNTTQKPIGFVAPTIPPKELCLHMRRLEKALNTTREALYTASESFKVASDEYNYIVHGVEVKPGSKRR</sequence>
<dbReference type="EMBL" id="CAADFE010000003">
    <property type="protein sequence ID" value="VFJ62907.1"/>
    <property type="molecule type" value="Genomic_DNA"/>
</dbReference>
<gene>
    <name evidence="1" type="ORF">BECKFW1821C_GA0114237_100346</name>
</gene>
<protein>
    <submittedName>
        <fullName evidence="1">Uncharacterized protein</fullName>
    </submittedName>
</protein>
<accession>A0A450T7X8</accession>
<dbReference type="AlphaFoldDB" id="A0A450T7X8"/>
<reference evidence="1" key="1">
    <citation type="submission" date="2019-02" db="EMBL/GenBank/DDBJ databases">
        <authorList>
            <person name="Gruber-Vodicka R. H."/>
            <person name="Seah K. B. B."/>
        </authorList>
    </citation>
    <scope>NUCLEOTIDE SEQUENCE</scope>
    <source>
        <strain evidence="1">BECK_BZ131</strain>
    </source>
</reference>
<evidence type="ECO:0000313" key="1">
    <source>
        <dbReference type="EMBL" id="VFJ62907.1"/>
    </source>
</evidence>
<name>A0A450T7X8_9GAMM</name>